<organism evidence="3 4">
    <name type="scientific">Dichanthelium oligosanthes</name>
    <dbReference type="NCBI Taxonomy" id="888268"/>
    <lineage>
        <taxon>Eukaryota</taxon>
        <taxon>Viridiplantae</taxon>
        <taxon>Streptophyta</taxon>
        <taxon>Embryophyta</taxon>
        <taxon>Tracheophyta</taxon>
        <taxon>Spermatophyta</taxon>
        <taxon>Magnoliopsida</taxon>
        <taxon>Liliopsida</taxon>
        <taxon>Poales</taxon>
        <taxon>Poaceae</taxon>
        <taxon>PACMAD clade</taxon>
        <taxon>Panicoideae</taxon>
        <taxon>Panicodae</taxon>
        <taxon>Paniceae</taxon>
        <taxon>Dichantheliinae</taxon>
        <taxon>Dichanthelium</taxon>
    </lineage>
</organism>
<dbReference type="OrthoDB" id="1910371at2759"/>
<dbReference type="CDD" id="cd01098">
    <property type="entry name" value="PAN_AP_plant"/>
    <property type="match status" value="1"/>
</dbReference>
<sequence>MSADSYALCGAFGLCNVDTASTLFCRGIDRFSAALPSLWSMRETSGGCRRDVPLECGNGTTTDGFRELRRVKLPDTDNATADLSAAVEQCRARYFADCSCADYAAADIQGGGDGSGCVMWADDIVDVRYIDKGQDLYVRLAKSELVTTKSRNVVKILLTVVACLLSLTGIFLVWIWCKLRGTRTRATSLLGSQNDPEYNTQNMMVLGCLDASDTLGDENLDLPFFTFREIVSATNNFAEDNMLGQGGCGVYKERIFFFKKRTMVSSMKIIKLTVLFNI</sequence>
<proteinExistence type="predicted"/>
<dbReference type="EMBL" id="LWDX02038212">
    <property type="protein sequence ID" value="OEL25081.1"/>
    <property type="molecule type" value="Genomic_DNA"/>
</dbReference>
<feature type="transmembrane region" description="Helical" evidence="1">
    <location>
        <begin position="156"/>
        <end position="177"/>
    </location>
</feature>
<name>A0A1E5VIX5_9POAL</name>
<feature type="domain" description="Apple" evidence="2">
    <location>
        <begin position="56"/>
        <end position="141"/>
    </location>
</feature>
<evidence type="ECO:0000313" key="4">
    <source>
        <dbReference type="Proteomes" id="UP000095767"/>
    </source>
</evidence>
<dbReference type="GO" id="GO:0016301">
    <property type="term" value="F:kinase activity"/>
    <property type="evidence" value="ECO:0007669"/>
    <property type="project" value="UniProtKB-KW"/>
</dbReference>
<dbReference type="PROSITE" id="PS50948">
    <property type="entry name" value="PAN"/>
    <property type="match status" value="1"/>
</dbReference>
<accession>A0A1E5VIX5</accession>
<evidence type="ECO:0000256" key="1">
    <source>
        <dbReference type="SAM" id="Phobius"/>
    </source>
</evidence>
<keyword evidence="1" id="KW-0812">Transmembrane</keyword>
<evidence type="ECO:0000313" key="3">
    <source>
        <dbReference type="EMBL" id="OEL25081.1"/>
    </source>
</evidence>
<reference evidence="3 4" key="1">
    <citation type="submission" date="2016-09" db="EMBL/GenBank/DDBJ databases">
        <title>The draft genome of Dichanthelium oligosanthes: A C3 panicoid grass species.</title>
        <authorList>
            <person name="Studer A.J."/>
            <person name="Schnable J.C."/>
            <person name="Brutnell T.P."/>
        </authorList>
    </citation>
    <scope>NUCLEOTIDE SEQUENCE [LARGE SCALE GENOMIC DNA]</scope>
    <source>
        <strain evidence="4">cv. Kellogg 1175</strain>
        <tissue evidence="3">Leaf</tissue>
    </source>
</reference>
<evidence type="ECO:0000259" key="2">
    <source>
        <dbReference type="PROSITE" id="PS50948"/>
    </source>
</evidence>
<dbReference type="PANTHER" id="PTHR32444:SF235">
    <property type="entry name" value="OS01G0783900 PROTEIN"/>
    <property type="match status" value="1"/>
</dbReference>
<dbReference type="STRING" id="888268.A0A1E5VIX5"/>
<gene>
    <name evidence="3" type="ORF">BAE44_0013899</name>
</gene>
<dbReference type="AlphaFoldDB" id="A0A1E5VIX5"/>
<keyword evidence="1" id="KW-1133">Transmembrane helix</keyword>
<keyword evidence="1" id="KW-0472">Membrane</keyword>
<keyword evidence="3" id="KW-0418">Kinase</keyword>
<keyword evidence="3" id="KW-0675">Receptor</keyword>
<dbReference type="PANTHER" id="PTHR32444">
    <property type="entry name" value="BULB-TYPE LECTIN DOMAIN-CONTAINING PROTEIN"/>
    <property type="match status" value="1"/>
</dbReference>
<protein>
    <submittedName>
        <fullName evidence="3">Receptor-like serine/threonine-protein kinase SD1-8</fullName>
    </submittedName>
</protein>
<keyword evidence="3" id="KW-0808">Transferase</keyword>
<keyword evidence="4" id="KW-1185">Reference proteome</keyword>
<dbReference type="Pfam" id="PF08276">
    <property type="entry name" value="PAN_2"/>
    <property type="match status" value="1"/>
</dbReference>
<dbReference type="InterPro" id="IPR003609">
    <property type="entry name" value="Pan_app"/>
</dbReference>
<dbReference type="Gene3D" id="3.30.200.20">
    <property type="entry name" value="Phosphorylase Kinase, domain 1"/>
    <property type="match status" value="1"/>
</dbReference>
<dbReference type="Proteomes" id="UP000095767">
    <property type="component" value="Unassembled WGS sequence"/>
</dbReference>
<comment type="caution">
    <text evidence="3">The sequence shown here is derived from an EMBL/GenBank/DDBJ whole genome shotgun (WGS) entry which is preliminary data.</text>
</comment>